<evidence type="ECO:0000259" key="5">
    <source>
        <dbReference type="PROSITE" id="PS51379"/>
    </source>
</evidence>
<keyword evidence="3" id="KW-0408">Iron</keyword>
<accession>A0A8X8IAF4</accession>
<feature type="domain" description="4Fe-4S ferredoxin-type" evidence="5">
    <location>
        <begin position="299"/>
        <end position="332"/>
    </location>
</feature>
<dbReference type="InterPro" id="IPR017900">
    <property type="entry name" value="4Fe4S_Fe_S_CS"/>
</dbReference>
<dbReference type="Gene3D" id="3.40.50.10420">
    <property type="entry name" value="NagB/RpiA/CoA transferase-like"/>
    <property type="match status" value="1"/>
</dbReference>
<dbReference type="InterPro" id="IPR037171">
    <property type="entry name" value="NagB/RpiA_transferase-like"/>
</dbReference>
<dbReference type="PROSITE" id="PS51379">
    <property type="entry name" value="4FE4S_FER_2"/>
    <property type="match status" value="1"/>
</dbReference>
<dbReference type="GO" id="GO:0051539">
    <property type="term" value="F:4 iron, 4 sulfur cluster binding"/>
    <property type="evidence" value="ECO:0007669"/>
    <property type="project" value="UniProtKB-KW"/>
</dbReference>
<dbReference type="AlphaFoldDB" id="A0A8X8IAF4"/>
<dbReference type="SUPFAM" id="SSF100950">
    <property type="entry name" value="NagB/RpiA/CoA transferase-like"/>
    <property type="match status" value="1"/>
</dbReference>
<evidence type="ECO:0000313" key="6">
    <source>
        <dbReference type="EMBL" id="QZT34684.1"/>
    </source>
</evidence>
<dbReference type="Proteomes" id="UP000825179">
    <property type="component" value="Chromosome"/>
</dbReference>
<keyword evidence="7" id="KW-1185">Reference proteome</keyword>
<evidence type="ECO:0000256" key="3">
    <source>
        <dbReference type="ARBA" id="ARBA00023004"/>
    </source>
</evidence>
<dbReference type="SUPFAM" id="SSF46548">
    <property type="entry name" value="alpha-helical ferredoxin"/>
    <property type="match status" value="1"/>
</dbReference>
<keyword evidence="1" id="KW-0004">4Fe-4S</keyword>
<keyword evidence="4" id="KW-0411">Iron-sulfur</keyword>
<dbReference type="EMBL" id="CP082237">
    <property type="protein sequence ID" value="QZT34684.1"/>
    <property type="molecule type" value="Genomic_DNA"/>
</dbReference>
<evidence type="ECO:0000256" key="2">
    <source>
        <dbReference type="ARBA" id="ARBA00022723"/>
    </source>
</evidence>
<dbReference type="KEGG" id="cthu:HUR95_04925"/>
<organism evidence="6 7">
    <name type="scientific">Caldalkalibacillus thermarum (strain TA2.A1)</name>
    <dbReference type="NCBI Taxonomy" id="986075"/>
    <lineage>
        <taxon>Bacteria</taxon>
        <taxon>Bacillati</taxon>
        <taxon>Bacillota</taxon>
        <taxon>Bacilli</taxon>
        <taxon>Bacillales</taxon>
        <taxon>Bacillaceae</taxon>
        <taxon>Caldalkalibacillus</taxon>
    </lineage>
</organism>
<gene>
    <name evidence="6" type="ORF">HUR95_04925</name>
</gene>
<dbReference type="NCBIfam" id="TIGR00273">
    <property type="entry name" value="LutB/LldF family L-lactate oxidation iron-sulfur protein"/>
    <property type="match status" value="1"/>
</dbReference>
<reference evidence="6 7" key="1">
    <citation type="journal article" date="2020" name="Extremophiles">
        <title>Genomic analysis of Caldalkalibacillus thermarum TA2.A1 reveals aerobic alkaliphilic metabolism and evolutionary hallmarks linking alkaliphilic bacteria and plant life.</title>
        <authorList>
            <person name="de Jong S.I."/>
            <person name="van den Broek M.A."/>
            <person name="Merkel A.Y."/>
            <person name="de la Torre Cortes P."/>
            <person name="Kalamorz F."/>
            <person name="Cook G.M."/>
            <person name="van Loosdrecht M.C.M."/>
            <person name="McMillan D.G.G."/>
        </authorList>
    </citation>
    <scope>NUCLEOTIDE SEQUENCE [LARGE SCALE GENOMIC DNA]</scope>
    <source>
        <strain evidence="6 7">TA2.A1</strain>
    </source>
</reference>
<dbReference type="InterPro" id="IPR024185">
    <property type="entry name" value="FTHF_cligase-like_sf"/>
</dbReference>
<dbReference type="Pfam" id="PF02589">
    <property type="entry name" value="LUD_dom"/>
    <property type="match status" value="1"/>
</dbReference>
<dbReference type="PROSITE" id="PS00198">
    <property type="entry name" value="4FE4S_FER_1"/>
    <property type="match status" value="1"/>
</dbReference>
<dbReference type="Pfam" id="PF13183">
    <property type="entry name" value="Fer4_8"/>
    <property type="match status" value="1"/>
</dbReference>
<dbReference type="InterPro" id="IPR003741">
    <property type="entry name" value="LUD_dom"/>
</dbReference>
<dbReference type="PANTHER" id="PTHR47153">
    <property type="entry name" value="LACTATE UTILIZATION PROTEIN B"/>
    <property type="match status" value="1"/>
</dbReference>
<keyword evidence="2" id="KW-0479">Metal-binding</keyword>
<sequence>MSLSNPLPFKERVEQALNDPFLRQSLKNAQARFREGKQKAGQALGNLEEWRTRAEAIRRHTIEHLDYYLDLFATNVEKNGGTVFFAETEQEAVEYLIRLAKEKQAQTVIKSKSMVSEETHVNHRLEEIGVEAIESDLGEYIIQLAKEMPSHIIAPAIHKNRKQIAQLFSAVAGEELPEDTSALTRFARHQLRDKFLNADIGISGCNFAVAETGSIVLVSNEGNARLTTTLPKTHVVMMGMERIVPTWEDLDAVLSLLPRSATGQKITSYVTALTGPRRENDQDGSEEMHVIIVDNGRSNALGTDYQSILHCIRCGACLNVCPVYRHIGGHAYGSVYPGPIGAVLTPVLKGFDEWEELPYASSLCGACTEACPVKIPLHDMLIDLRRDEVGQKRSPWIERLAFRLFGAAVKYPALYRLGLKMAKYLLRPQAGEEGFLNKGLGPLKAWTQARDFPAPAPESFREWWERQGRHGGEPHGR</sequence>
<name>A0A8X8IAF4_CALTT</name>
<dbReference type="RefSeq" id="WP_222823051.1">
    <property type="nucleotide sequence ID" value="NZ_CP082237.1"/>
</dbReference>
<dbReference type="Pfam" id="PF11870">
    <property type="entry name" value="LutB_C"/>
    <property type="match status" value="1"/>
</dbReference>
<evidence type="ECO:0000256" key="1">
    <source>
        <dbReference type="ARBA" id="ARBA00022485"/>
    </source>
</evidence>
<evidence type="ECO:0000313" key="7">
    <source>
        <dbReference type="Proteomes" id="UP000825179"/>
    </source>
</evidence>
<evidence type="ECO:0000256" key="4">
    <source>
        <dbReference type="ARBA" id="ARBA00023014"/>
    </source>
</evidence>
<dbReference type="Gene3D" id="3.30.70.20">
    <property type="match status" value="1"/>
</dbReference>
<dbReference type="GO" id="GO:0006089">
    <property type="term" value="P:lactate metabolic process"/>
    <property type="evidence" value="ECO:0007669"/>
    <property type="project" value="InterPro"/>
</dbReference>
<dbReference type="PANTHER" id="PTHR47153:SF2">
    <property type="entry name" value="LACTATE UTILIZATION PROTEIN B"/>
    <property type="match status" value="1"/>
</dbReference>
<protein>
    <submittedName>
        <fullName evidence="6">Iron-sulfur cluster-binding protein</fullName>
    </submittedName>
</protein>
<proteinExistence type="predicted"/>
<dbReference type="GO" id="GO:0046872">
    <property type="term" value="F:metal ion binding"/>
    <property type="evidence" value="ECO:0007669"/>
    <property type="project" value="UniProtKB-KW"/>
</dbReference>
<dbReference type="InterPro" id="IPR024569">
    <property type="entry name" value="LutB_C"/>
</dbReference>
<dbReference type="InterPro" id="IPR017896">
    <property type="entry name" value="4Fe4S_Fe-S-bd"/>
</dbReference>
<dbReference type="InterPro" id="IPR004452">
    <property type="entry name" value="LutB/LldF"/>
</dbReference>